<keyword evidence="2 4" id="KW-0378">Hydrolase</keyword>
<organism evidence="7 8">
    <name type="scientific">Rhizoctonia solani</name>
    <dbReference type="NCBI Taxonomy" id="456999"/>
    <lineage>
        <taxon>Eukaryota</taxon>
        <taxon>Fungi</taxon>
        <taxon>Dikarya</taxon>
        <taxon>Basidiomycota</taxon>
        <taxon>Agaricomycotina</taxon>
        <taxon>Agaricomycetes</taxon>
        <taxon>Cantharellales</taxon>
        <taxon>Ceratobasidiaceae</taxon>
        <taxon>Rhizoctonia</taxon>
    </lineage>
</organism>
<dbReference type="EMBL" id="CAJNJQ010001303">
    <property type="protein sequence ID" value="CAE7131762.1"/>
    <property type="molecule type" value="Genomic_DNA"/>
</dbReference>
<dbReference type="PANTHER" id="PTHR24031">
    <property type="entry name" value="RNA HELICASE"/>
    <property type="match status" value="1"/>
</dbReference>
<reference evidence="7" key="1">
    <citation type="submission" date="2021-01" db="EMBL/GenBank/DDBJ databases">
        <authorList>
            <person name="Kaushik A."/>
        </authorList>
    </citation>
    <scope>NUCLEOTIDE SEQUENCE</scope>
    <source>
        <strain evidence="7">AG5</strain>
    </source>
</reference>
<evidence type="ECO:0000259" key="6">
    <source>
        <dbReference type="PROSITE" id="PS51192"/>
    </source>
</evidence>
<dbReference type="AlphaFoldDB" id="A0A8H3HZT7"/>
<evidence type="ECO:0000256" key="4">
    <source>
        <dbReference type="RuleBase" id="RU365068"/>
    </source>
</evidence>
<keyword evidence="4" id="KW-0694">RNA-binding</keyword>
<dbReference type="GO" id="GO:0003724">
    <property type="term" value="F:RNA helicase activity"/>
    <property type="evidence" value="ECO:0007669"/>
    <property type="project" value="UniProtKB-EC"/>
</dbReference>
<dbReference type="Pfam" id="PF00270">
    <property type="entry name" value="DEAD"/>
    <property type="match status" value="1"/>
</dbReference>
<gene>
    <name evidence="7" type="ORF">RDB_LOCUS64857</name>
</gene>
<evidence type="ECO:0000256" key="1">
    <source>
        <dbReference type="ARBA" id="ARBA00022741"/>
    </source>
</evidence>
<evidence type="ECO:0000256" key="5">
    <source>
        <dbReference type="SAM" id="MobiDB-lite"/>
    </source>
</evidence>
<keyword evidence="4" id="KW-0347">Helicase</keyword>
<dbReference type="SUPFAM" id="SSF52540">
    <property type="entry name" value="P-loop containing nucleoside triphosphate hydrolases"/>
    <property type="match status" value="1"/>
</dbReference>
<keyword evidence="1 4" id="KW-0547">Nucleotide-binding</keyword>
<evidence type="ECO:0000313" key="7">
    <source>
        <dbReference type="EMBL" id="CAE7131762.1"/>
    </source>
</evidence>
<comment type="catalytic activity">
    <reaction evidence="4">
        <text>ATP + H2O = ADP + phosphate + H(+)</text>
        <dbReference type="Rhea" id="RHEA:13065"/>
        <dbReference type="ChEBI" id="CHEBI:15377"/>
        <dbReference type="ChEBI" id="CHEBI:15378"/>
        <dbReference type="ChEBI" id="CHEBI:30616"/>
        <dbReference type="ChEBI" id="CHEBI:43474"/>
        <dbReference type="ChEBI" id="CHEBI:456216"/>
        <dbReference type="EC" id="3.6.4.13"/>
    </reaction>
</comment>
<evidence type="ECO:0000256" key="2">
    <source>
        <dbReference type="ARBA" id="ARBA00022801"/>
    </source>
</evidence>
<comment type="domain">
    <text evidence="4">The Q motif is unique to and characteristic of the DEAD box family of RNA helicases and controls ATP binding and hydrolysis.</text>
</comment>
<dbReference type="GO" id="GO:0005524">
    <property type="term" value="F:ATP binding"/>
    <property type="evidence" value="ECO:0007669"/>
    <property type="project" value="UniProtKB-UniRule"/>
</dbReference>
<accession>A0A8H3HZT7</accession>
<dbReference type="EC" id="3.6.4.13" evidence="4"/>
<dbReference type="InterPro" id="IPR014001">
    <property type="entry name" value="Helicase_ATP-bd"/>
</dbReference>
<sequence>MSQRKAGLKKVNKRPVSKQKVKRSEENAKLEQLEKSVQDFVDIEGEHLLFNDLPISSGTKKGLKKAFYTNMTDIQAKSLPISLKGRDVLGAARTGSGKTLSFLIPVLEILHRRKWGPQDGLGALVISPTRELASCCLVSMLVKALISQQAIQIFDVLCAIGGYHTFSAGLVIGGKNLKDERDRLSRMNILVATPGRLLQHMDQTVGFECDNLQLLGRWLNQTMRFVKVDLLV</sequence>
<keyword evidence="3 4" id="KW-0067">ATP-binding</keyword>
<dbReference type="InterPro" id="IPR027417">
    <property type="entry name" value="P-loop_NTPase"/>
</dbReference>
<evidence type="ECO:0000313" key="8">
    <source>
        <dbReference type="Proteomes" id="UP000663827"/>
    </source>
</evidence>
<dbReference type="Proteomes" id="UP000663827">
    <property type="component" value="Unassembled WGS sequence"/>
</dbReference>
<dbReference type="SMART" id="SM00487">
    <property type="entry name" value="DEXDc"/>
    <property type="match status" value="1"/>
</dbReference>
<dbReference type="GO" id="GO:0016787">
    <property type="term" value="F:hydrolase activity"/>
    <property type="evidence" value="ECO:0007669"/>
    <property type="project" value="UniProtKB-KW"/>
</dbReference>
<protein>
    <recommendedName>
        <fullName evidence="4">ATP-dependent RNA helicase</fullName>
        <ecNumber evidence="4">3.6.4.13</ecNumber>
    </recommendedName>
</protein>
<feature type="region of interest" description="Disordered" evidence="5">
    <location>
        <begin position="1"/>
        <end position="28"/>
    </location>
</feature>
<dbReference type="InterPro" id="IPR011545">
    <property type="entry name" value="DEAD/DEAH_box_helicase_dom"/>
</dbReference>
<feature type="compositionally biased region" description="Basic residues" evidence="5">
    <location>
        <begin position="1"/>
        <end position="21"/>
    </location>
</feature>
<proteinExistence type="inferred from homology"/>
<evidence type="ECO:0000256" key="3">
    <source>
        <dbReference type="ARBA" id="ARBA00022840"/>
    </source>
</evidence>
<dbReference type="GO" id="GO:0003723">
    <property type="term" value="F:RNA binding"/>
    <property type="evidence" value="ECO:0007669"/>
    <property type="project" value="UniProtKB-UniRule"/>
</dbReference>
<dbReference type="Gene3D" id="3.40.50.300">
    <property type="entry name" value="P-loop containing nucleotide triphosphate hydrolases"/>
    <property type="match status" value="1"/>
</dbReference>
<comment type="caution">
    <text evidence="7">The sequence shown here is derived from an EMBL/GenBank/DDBJ whole genome shotgun (WGS) entry which is preliminary data.</text>
</comment>
<feature type="domain" description="Helicase ATP-binding" evidence="6">
    <location>
        <begin position="79"/>
        <end position="232"/>
    </location>
</feature>
<name>A0A8H3HZT7_9AGAM</name>
<dbReference type="PROSITE" id="PS51192">
    <property type="entry name" value="HELICASE_ATP_BIND_1"/>
    <property type="match status" value="1"/>
</dbReference>
<comment type="function">
    <text evidence="4">RNA helicase.</text>
</comment>
<comment type="similarity">
    <text evidence="4">Belongs to the DEAD box helicase family.</text>
</comment>